<dbReference type="Pfam" id="PF01345">
    <property type="entry name" value="DUF11"/>
    <property type="match status" value="19"/>
</dbReference>
<feature type="domain" description="DUF11" evidence="2">
    <location>
        <begin position="1887"/>
        <end position="2009"/>
    </location>
</feature>
<dbReference type="PANTHER" id="PTHR34819:SF3">
    <property type="entry name" value="CELL SURFACE PROTEIN"/>
    <property type="match status" value="1"/>
</dbReference>
<feature type="domain" description="DUF11" evidence="2">
    <location>
        <begin position="2275"/>
        <end position="2390"/>
    </location>
</feature>
<feature type="domain" description="DUF11" evidence="2">
    <location>
        <begin position="2148"/>
        <end position="2265"/>
    </location>
</feature>
<dbReference type="Pfam" id="PF19081">
    <property type="entry name" value="Ig_7"/>
    <property type="match status" value="1"/>
</dbReference>
<feature type="domain" description="DUF11" evidence="2">
    <location>
        <begin position="2929"/>
        <end position="3054"/>
    </location>
</feature>
<protein>
    <submittedName>
        <fullName evidence="5">DUF11 domain-containing protein</fullName>
    </submittedName>
</protein>
<feature type="domain" description="Ig-like" evidence="3">
    <location>
        <begin position="636"/>
        <end position="715"/>
    </location>
</feature>
<feature type="domain" description="DUF11" evidence="2">
    <location>
        <begin position="2407"/>
        <end position="2528"/>
    </location>
</feature>
<dbReference type="InterPro" id="IPR044023">
    <property type="entry name" value="Ig_7"/>
</dbReference>
<reference evidence="5 6" key="1">
    <citation type="submission" date="2019-04" db="EMBL/GenBank/DDBJ databases">
        <title>Pedobacter sp. RP-3-15 sp. nov., isolated from Arctic soil.</title>
        <authorList>
            <person name="Dahal R.H."/>
            <person name="Kim D.-U."/>
        </authorList>
    </citation>
    <scope>NUCLEOTIDE SEQUENCE [LARGE SCALE GENOMIC DNA]</scope>
    <source>
        <strain evidence="5 6">RP-3-15</strain>
    </source>
</reference>
<dbReference type="PANTHER" id="PTHR34819">
    <property type="entry name" value="LARGE CYSTEINE-RICH PERIPLASMIC PROTEIN OMCB"/>
    <property type="match status" value="1"/>
</dbReference>
<dbReference type="InterPro" id="IPR001434">
    <property type="entry name" value="OmcB-like_DUF11"/>
</dbReference>
<feature type="domain" description="DUF11" evidence="2">
    <location>
        <begin position="3710"/>
        <end position="3818"/>
    </location>
</feature>
<evidence type="ECO:0000259" key="3">
    <source>
        <dbReference type="Pfam" id="PF19081"/>
    </source>
</evidence>
<evidence type="ECO:0000259" key="4">
    <source>
        <dbReference type="Pfam" id="PF25549"/>
    </source>
</evidence>
<dbReference type="OrthoDB" id="5726170at2"/>
<dbReference type="Gene3D" id="2.60.40.2700">
    <property type="match status" value="2"/>
</dbReference>
<organism evidence="5 6">
    <name type="scientific">Pedobacter frigoris</name>
    <dbReference type="NCBI Taxonomy" id="2571272"/>
    <lineage>
        <taxon>Bacteria</taxon>
        <taxon>Pseudomonadati</taxon>
        <taxon>Bacteroidota</taxon>
        <taxon>Sphingobacteriia</taxon>
        <taxon>Sphingobacteriales</taxon>
        <taxon>Sphingobacteriaceae</taxon>
        <taxon>Pedobacter</taxon>
    </lineage>
</organism>
<dbReference type="Proteomes" id="UP000307244">
    <property type="component" value="Unassembled WGS sequence"/>
</dbReference>
<accession>A0A4U1CJD2</accession>
<feature type="domain" description="DUF11" evidence="2">
    <location>
        <begin position="3071"/>
        <end position="3172"/>
    </location>
</feature>
<dbReference type="InterPro" id="IPR047589">
    <property type="entry name" value="DUF11_rpt"/>
</dbReference>
<feature type="domain" description="DUF11" evidence="2">
    <location>
        <begin position="2671"/>
        <end position="2791"/>
    </location>
</feature>
<feature type="domain" description="DUF11" evidence="2">
    <location>
        <begin position="1367"/>
        <end position="1485"/>
    </location>
</feature>
<feature type="region of interest" description="Disordered" evidence="1">
    <location>
        <begin position="4068"/>
        <end position="4091"/>
    </location>
</feature>
<feature type="domain" description="DUF7927" evidence="4">
    <location>
        <begin position="2025"/>
        <end position="2137"/>
    </location>
</feature>
<feature type="region of interest" description="Disordered" evidence="1">
    <location>
        <begin position="1471"/>
        <end position="1493"/>
    </location>
</feature>
<keyword evidence="6" id="KW-1185">Reference proteome</keyword>
<gene>
    <name evidence="5" type="ORF">FA047_06420</name>
</gene>
<sequence>MVRSLRARNFYIFNSIDFLNRVRNVFCLFLLLFAVVQQTSAQFTITENFKGSVSSNIIVGGPGGAQGTAYLTSGNVDPVNAGWLRLTSSSTSQRGYAYINKSFPSTLGVLIDFEYKMWRNAANTNSDYNGGDGIGIFLFDANATFALGGYGGSLGYAPNTTAGIPDGLAGGYVGIGLDAFGNYGNNNEGRIGRYDPKDANNANEVPNAVILRGPTTTNKTTAVVGGIQPTNRLLAGAKLGDRTGTTGDIRLRNELDYNTIPFNETRPTDAQFYRRVQIEIKPTGTGLYNVVVRWTKTPNGAFTQLISYTTQDIPPTNMKLGFAASSGGAINYHEIRNLLVTTPGNVRVVKQANKDFLRSIPGTGSQNQISYSIDVINDTDAPLSNIDFSDVLTDGNGTLITPSMFTINSISNSGFAAGTVLPSTSATNQFTGKLNLGANTVGKITVTGTLSGIPVGNTLTNTTKINPTDIQDQDLDNNTSVVNTPVFAENVDLIVNKSVNNSCLDKTNGNTFTLNVANVGSLNATYAAGANKIVVTKSLPTTYTFTQAASDYTGWTRTSATASGVITYTYTANGTGTLASGTVLPSTITYKVTVPAAVNSYVDAAQVQYQNNLSADIEVIANRNNNTSSNILNNVPSPPTVSSPVVYCQGATATALVVAPNAGNTLIWYRSIGGIGSPNAPVPVTTTAGSTTYYVSQTNGSCESPLSSIVVNVLPTLTPGVVAADQIFCVSGNPAAFTQTTAPSGGSGTYTYQWQKSVTSNSAGFANITLNGTSVTYDDPAVITQTTYYRRLVSSVGGGCGPVISNVITVTVNPALTPGTVGADQTFCVTGDPAAFTETTAPTGANGTYTYQWQSSVDNITFNNIGGATSATYDAPAITATTYYRRVVSSAGSACGSQNSNVIKVTIQPVLANNTITAPANTVFCVTGDPGVINGTVPTGGDGANYTYQWQISTDNVTFTDVNGATGATYDPPVITQTTYYLRKVSSGSCTVPLNSNTVTFTVNPVLTAGTIGAGQTFCVNGDPVLFTQLTAPSGGTATYTYQWQISTDNANFTDINGATAATYDAPAITQTTYYRRAVSSVGVGCGPVFSPAVTVTVNPAITGNSLSAPAVTAFCESGDAAVITGSTPLGGSGTYTYIWEQSINNGTTWTTVAGASGKDFDPPAVTVTTQYRRNVSSGTCSSTSNVITITVSKTPSVAAAGPDINQCVQNLFTMAANTPAVGTGAWALVSGLATINNPGSATSTVNVPQGQSAVLSWTISSGACAPSVDFVTLTNYATPTTANAGSDITQNNSGIFTMQGNSPAIGNGTWTVKPGSGTAVIADPTNPNTTVTIAANSSAILIWTITNGPCGASTDEVTINYISAADIKVVKSVITPGPFVAGQNITYQIIVTNAGPSNAIALAIADAVPAEILVSAINANAAGTASIVQNTSSGNNVNVVANIASGAGNTVTITATGKVRADYAGTLNNTATVTSPNQPDPDGATSTVTSPVTRKPQLTVVKNGPANVIAGQAISYKITVSNTSAGDAIGTLITDAIPAQVSNVSWVAAKTGTASFVGAGTGTGNNVNLTGSIPAGAGNTIVIDITGTVLPSATGSFDNTAKAAATEPGVPEVNSNTVTTNISSVTGLAMLKNGPSSGEAGKPISYTLKITNNGLSDAKNTIINDLVPPEIKNVNWSATVTGGAVINGASNGSGNSINLNANIPTGAANVVNVTINGTISAGFSGDLTNTATASPSEAGSLPSSSTVETTVTRTPVVAIAKTAPGTLTAGQPITYTIEATNTSFADAKALTITDNIPAQISNVIWVASAAGQAAVTGTANGTGNTISITGDLPTGVNNKITITVTGTVSASFSGALENTATATPAEPGTTPQTATATTQVARKPVLVVQKNAPAAINSGQQITYTIDVTNASTSDAIDISIQDIVPAGINNVSWSTSVVGVAAVTTGINGGGNTLALTGNIPAGASNKISIVVTGTIDPSFSGVLSNTVKATPSEAGTTPVTSTATTTVSRIPVIQLTKAGPASLIAGQQISYTIEATNLSTSDAKALAIADNVPVQISNVTWTASVAGAAVVNAPLSGTGNAINITGDLPAGTSNKITITVSGTVNPSFNGSFTNSVTATPAEPGATPKTAASTTTVSKTPVLTVQKSGPGSISAGEQISYTLIIKNTGTANADGATLQDAVPANISNVSWTSVVTGSALVTDAATGTGNTISLKANVPAGVGNSVTVTITGTVLASATGTLSNSATVTPAEPGTTPNTSTVATTIKNTPAISLVKTGPASISAGQIVTYTLTATNNGPSDAKTLAISDAVPAILTNVTWSATKTGTAAVLTGAAGTGNTVTVSGDIPAGAANTIVINITGTVPAASGTGSFSNSAIATPSEPGIAPVNSNTVTTTLDQQVGILVQKSAPATLFAGENITYTLVVTNNGPSNAKGLVITDAIPAGITNANWSTAVQGGATMLSGVSGTGNAVNLSVDLPAGVANKVTVTITGKVNPKFAGTQLVNTAVATPAEAGNPPVNSNTTTTQISKRADIQINKSGPATAVAGSAITYTIQVNNNGPSDAENVTVVDNIPAGILNPTWTASVQGGATLPGASSGAGNINMSAGLPAGTGILTIVVNGTLSPDYTAATLINTATATPEAGVTDPTPATSTVTTQTTRVANVRIVKSGPANIGAGETISYTLRIVNDGPSNAPGVVIADIIPSQILTPTWTATVANGATVSAPSGSGNINLTGSIPSGTGVINITVTGTVNPATLNMINFTNTATANFPVGSPVTDPETSSNTSSVSTVVNNDPVLRVSKSGPATINIGDPITYKIVVANGGSGNITNAQITDNVPADVEVISWTAVAQNGAVLNNALNGTTSGTSSAISLTGDIPAGDPLTMITITINGRVSTSAHPTFTNTVSVVANGVRESSVVTAVNTSTDIIVEKTGPQTIMAGEPVNYTVKVSNAGPVNTVGLAINDIIPAAVQNVSWTAKAFGSASVAALSGNTNTIQTTADITAGVGNYILFNVTGTINPSAPSGNIVNTASVVMPAGETDFNAANNTSTVTTSVVSKSGFSVIKSGPSQALSGTGITYTIKVANAGPSNANQAVIKDNVPAGINNVSWIATKTGLANITSGASGSGSTINVVADFPAGAGNEVTITVNGTIDAGFTGNLVNSASVEPAEPGNPPVGSGNVTTVVTNKSGISIVKSGPSTADAGKTFTYLLEVTNSGPGNALNAAISDVVPAPLTDVTWTATAASGAVIKSGATGASNNVAVVADLPAGPGKVLVTITARVPANAATGNITNTAKVTPTEPGNPEVPSDPVVTTVVQNSGLTLSKNGPASANAGEIITYTLNIGNSGPSNATSASLSDVVPSDIKNVSWTTALSGGAVINTGATGTGNNVNLSANVPVGGTIAVTVTGTVDPLFTGNLINSATLTPSEAGKTPLTSAVTTTVAKLTALKITKSGAATATAGQQLTYQINVSNTGPSTATAAVITDAIPAGLKDVTWSTIASGAVLVTNGATGSGNSLSITATIPAGLPNSLVVNVQGTIDPAFAGTLSNIAKVLPGEPGGVEVVTPPVETVVTQHPVITVAKTGPSTAVAGATISYVIEVNNTGFSNAANLAIADDVPVNITNVSWQATVSGTSTIVGASSGNGNGVSLVGNIPAGADNKIRITVTGTIDPSFVGTLSNTAKATPSEPGNPPVTSPAVQTQVDQRPVIAITKSGPATATAGTTISYMIEVSNTGLSNANNLAISDVVPAALTNVSWTTNTEGTGVVISGATGTGNNVSLVGRIPAGAANKIQIFITGKINASFGGNINNIATATPSEAGNPPVVTSPVVTQVELHPAIAITKTGPEKAIAGSEITYTIEVTNGCLSNAKDLLITDNVSTHLSNVSWTTSVIGSAVVKTGATGTGNTINITADIASCPGNKIIITVKGTIDPAFAGIINNTATATPAEPGNPPVTTPPVETIVDQKSNVVLTKVGPATAIAGSEISYVIEASNTGLSNAANLVISDDVPVQLSNVSWTAVSSGAGSINSGATGSGNTVLLDVNLPAGAGNKVTITVKGTVNPSFAGKLSNTAKASPSEPGNPPVVTPPAETDVTQKPVIVLSKTGPASAVAGSEISYVIEASNTGLSNAANLVISDVVPATLSNVSWTASVSGSSVINSGA</sequence>
<dbReference type="Pfam" id="PF25549">
    <property type="entry name" value="DUF7927"/>
    <property type="match status" value="2"/>
</dbReference>
<dbReference type="RefSeq" id="WP_136835176.1">
    <property type="nucleotide sequence ID" value="NZ_SWBQ01000002.1"/>
</dbReference>
<dbReference type="InterPro" id="IPR013320">
    <property type="entry name" value="ConA-like_dom_sf"/>
</dbReference>
<dbReference type="InterPro" id="IPR057687">
    <property type="entry name" value="DUF7927"/>
</dbReference>
<dbReference type="InterPro" id="IPR051172">
    <property type="entry name" value="Chlamydia_OmcB"/>
</dbReference>
<feature type="domain" description="DUF7927" evidence="4">
    <location>
        <begin position="1767"/>
        <end position="1878"/>
    </location>
</feature>
<proteinExistence type="predicted"/>
<feature type="domain" description="DUF11" evidence="2">
    <location>
        <begin position="3840"/>
        <end position="3946"/>
    </location>
</feature>
<feature type="domain" description="DUF11" evidence="2">
    <location>
        <begin position="3450"/>
        <end position="3552"/>
    </location>
</feature>
<dbReference type="EMBL" id="SWBQ01000002">
    <property type="protein sequence ID" value="TKC06902.1"/>
    <property type="molecule type" value="Genomic_DNA"/>
</dbReference>
<dbReference type="GO" id="GO:0005975">
    <property type="term" value="P:carbohydrate metabolic process"/>
    <property type="evidence" value="ECO:0007669"/>
    <property type="project" value="UniProtKB-ARBA"/>
</dbReference>
<feature type="domain" description="DUF11" evidence="2">
    <location>
        <begin position="3974"/>
        <end position="4078"/>
    </location>
</feature>
<dbReference type="GO" id="GO:0004553">
    <property type="term" value="F:hydrolase activity, hydrolyzing O-glycosyl compounds"/>
    <property type="evidence" value="ECO:0007669"/>
    <property type="project" value="UniProtKB-ARBA"/>
</dbReference>
<dbReference type="NCBIfam" id="TIGR01451">
    <property type="entry name" value="B_ant_repeat"/>
    <property type="match status" value="22"/>
</dbReference>
<feature type="domain" description="DUF11" evidence="2">
    <location>
        <begin position="1637"/>
        <end position="1741"/>
    </location>
</feature>
<feature type="domain" description="DUF11" evidence="2">
    <location>
        <begin position="2802"/>
        <end position="2913"/>
    </location>
</feature>
<evidence type="ECO:0000313" key="5">
    <source>
        <dbReference type="EMBL" id="TKC06902.1"/>
    </source>
</evidence>
<evidence type="ECO:0000313" key="6">
    <source>
        <dbReference type="Proteomes" id="UP000307244"/>
    </source>
</evidence>
<feature type="domain" description="DUF11" evidence="2">
    <location>
        <begin position="3581"/>
        <end position="3689"/>
    </location>
</feature>
<feature type="domain" description="DUF11" evidence="2">
    <location>
        <begin position="3330"/>
        <end position="3430"/>
    </location>
</feature>
<dbReference type="SUPFAM" id="SSF49899">
    <property type="entry name" value="Concanavalin A-like lectins/glucanases"/>
    <property type="match status" value="1"/>
</dbReference>
<evidence type="ECO:0000259" key="2">
    <source>
        <dbReference type="Pfam" id="PF01345"/>
    </source>
</evidence>
<feature type="region of interest" description="Disordered" evidence="1">
    <location>
        <begin position="3680"/>
        <end position="3699"/>
    </location>
</feature>
<name>A0A4U1CJD2_9SPHI</name>
<feature type="domain" description="DUF11" evidence="2">
    <location>
        <begin position="2535"/>
        <end position="2655"/>
    </location>
</feature>
<feature type="domain" description="DUF11" evidence="2">
    <location>
        <begin position="3194"/>
        <end position="3302"/>
    </location>
</feature>
<feature type="non-terminal residue" evidence="5">
    <location>
        <position position="4162"/>
    </location>
</feature>
<evidence type="ECO:0000256" key="1">
    <source>
        <dbReference type="SAM" id="MobiDB-lite"/>
    </source>
</evidence>
<dbReference type="Gene3D" id="2.60.40.740">
    <property type="match status" value="1"/>
</dbReference>
<feature type="domain" description="DUF11" evidence="2">
    <location>
        <begin position="4103"/>
        <end position="4156"/>
    </location>
</feature>
<comment type="caution">
    <text evidence="5">The sequence shown here is derived from an EMBL/GenBank/DDBJ whole genome shotgun (WGS) entry which is preliminary data.</text>
</comment>